<protein>
    <submittedName>
        <fullName evidence="4">Por secretion system C-terminal sorting domain-containing protein</fullName>
    </submittedName>
</protein>
<name>A0A1I7B9Z5_9FLAO</name>
<evidence type="ECO:0000313" key="5">
    <source>
        <dbReference type="Proteomes" id="UP000236454"/>
    </source>
</evidence>
<reference evidence="4 5" key="1">
    <citation type="submission" date="2016-10" db="EMBL/GenBank/DDBJ databases">
        <authorList>
            <person name="de Groot N.N."/>
        </authorList>
    </citation>
    <scope>NUCLEOTIDE SEQUENCE [LARGE SCALE GENOMIC DNA]</scope>
    <source>
        <strain evidence="4 5">CGMCC 1.7005</strain>
    </source>
</reference>
<feature type="chain" id="PRO_5014614979" evidence="2">
    <location>
        <begin position="19"/>
        <end position="482"/>
    </location>
</feature>
<proteinExistence type="predicted"/>
<accession>A0A1I7B9Z5</accession>
<sequence>MKTLTTLTSVFLLGTALAQDYVPFHSPTKYKAVGGTEEKFFFAEETNIYNSTLEIKQYQEASDVLQAPDPNDMECGSYGDVNLATNNWLGRNIHYNQLLLELVMDNHLSFNFDLSLGDSAVFNTTNNTDYYLKYISKTQENILNFSDSVKAYAIVAYDAQGNAVTTSFSATPIRIAKHLGAVNFIDIQSFPNAAVEFEIVGQVNTTEGHLGSYAPTYDEVYPWEVGDTLQYKGTSSVASSQSSYYAVNTVTVTNRVETTDSVFISIYNDLYTYNSAGIVYNITYPPVIAFKKGEALTTYPSNYYEYMENYHVGEVEFENLIGNGMEMSDFIYGDYCDSCACFTAFELVNILFENYKYMAPFGQVHREKTNYDGALDVSAEAELIFARVGNNTFGNYHAANVNEATLIEVKLAPNPVTDFIHLSSNERMASVNIYNTTGALLQSKAINSQQSKLDVQRFNQGVYLIQITFDNGQQTTQRFVKQ</sequence>
<gene>
    <name evidence="4" type="ORF">SAMN05216474_2608</name>
</gene>
<dbReference type="OrthoDB" id="9805017at2"/>
<evidence type="ECO:0000259" key="3">
    <source>
        <dbReference type="Pfam" id="PF18962"/>
    </source>
</evidence>
<dbReference type="RefSeq" id="WP_090251156.1">
    <property type="nucleotide sequence ID" value="NZ_FPAS01000005.1"/>
</dbReference>
<dbReference type="NCBIfam" id="TIGR04183">
    <property type="entry name" value="Por_Secre_tail"/>
    <property type="match status" value="1"/>
</dbReference>
<evidence type="ECO:0000256" key="2">
    <source>
        <dbReference type="SAM" id="SignalP"/>
    </source>
</evidence>
<keyword evidence="5" id="KW-1185">Reference proteome</keyword>
<keyword evidence="1 2" id="KW-0732">Signal</keyword>
<organism evidence="4 5">
    <name type="scientific">Lishizhenia tianjinensis</name>
    <dbReference type="NCBI Taxonomy" id="477690"/>
    <lineage>
        <taxon>Bacteria</taxon>
        <taxon>Pseudomonadati</taxon>
        <taxon>Bacteroidota</taxon>
        <taxon>Flavobacteriia</taxon>
        <taxon>Flavobacteriales</taxon>
        <taxon>Crocinitomicaceae</taxon>
        <taxon>Lishizhenia</taxon>
    </lineage>
</organism>
<evidence type="ECO:0000313" key="4">
    <source>
        <dbReference type="EMBL" id="SFT83978.1"/>
    </source>
</evidence>
<dbReference type="Proteomes" id="UP000236454">
    <property type="component" value="Unassembled WGS sequence"/>
</dbReference>
<dbReference type="EMBL" id="FPAS01000005">
    <property type="protein sequence ID" value="SFT83978.1"/>
    <property type="molecule type" value="Genomic_DNA"/>
</dbReference>
<feature type="domain" description="Secretion system C-terminal sorting" evidence="3">
    <location>
        <begin position="413"/>
        <end position="479"/>
    </location>
</feature>
<feature type="signal peptide" evidence="2">
    <location>
        <begin position="1"/>
        <end position="18"/>
    </location>
</feature>
<dbReference type="AlphaFoldDB" id="A0A1I7B9Z5"/>
<dbReference type="Pfam" id="PF18962">
    <property type="entry name" value="Por_Secre_tail"/>
    <property type="match status" value="1"/>
</dbReference>
<dbReference type="STRING" id="477690.SAMN05216474_2608"/>
<dbReference type="InterPro" id="IPR026444">
    <property type="entry name" value="Secre_tail"/>
</dbReference>
<evidence type="ECO:0000256" key="1">
    <source>
        <dbReference type="ARBA" id="ARBA00022729"/>
    </source>
</evidence>